<keyword evidence="2" id="KW-0472">Membrane</keyword>
<reference evidence="4 5" key="1">
    <citation type="journal article" date="2018" name="ISME J.">
        <title>A methanotrophic archaeon couples anaerobic oxidation of methane to Fe(III) reduction.</title>
        <authorList>
            <person name="Cai C."/>
            <person name="Leu A.O."/>
            <person name="Xie G.J."/>
            <person name="Guo J."/>
            <person name="Feng Y."/>
            <person name="Zhao J.X."/>
            <person name="Tyson G.W."/>
            <person name="Yuan Z."/>
            <person name="Hu S."/>
        </authorList>
    </citation>
    <scope>NUCLEOTIDE SEQUENCE [LARGE SCALE GENOMIC DNA]</scope>
    <source>
        <strain evidence="4">FeB_12</strain>
    </source>
</reference>
<dbReference type="AlphaFoldDB" id="A0A855XBU0"/>
<gene>
    <name evidence="4" type="ORF">C3F09_02040</name>
</gene>
<feature type="region of interest" description="Disordered" evidence="1">
    <location>
        <begin position="367"/>
        <end position="413"/>
    </location>
</feature>
<dbReference type="InterPro" id="IPR025641">
    <property type="entry name" value="DUF4340"/>
</dbReference>
<feature type="compositionally biased region" description="Polar residues" evidence="1">
    <location>
        <begin position="375"/>
        <end position="388"/>
    </location>
</feature>
<evidence type="ECO:0000259" key="3">
    <source>
        <dbReference type="Pfam" id="PF14238"/>
    </source>
</evidence>
<dbReference type="Pfam" id="PF14238">
    <property type="entry name" value="DUF4340"/>
    <property type="match status" value="1"/>
</dbReference>
<feature type="transmembrane region" description="Helical" evidence="2">
    <location>
        <begin position="7"/>
        <end position="25"/>
    </location>
</feature>
<evidence type="ECO:0000313" key="4">
    <source>
        <dbReference type="EMBL" id="PWB75567.1"/>
    </source>
</evidence>
<comment type="caution">
    <text evidence="4">The sequence shown here is derived from an EMBL/GenBank/DDBJ whole genome shotgun (WGS) entry which is preliminary data.</text>
</comment>
<feature type="domain" description="DUF4340" evidence="3">
    <location>
        <begin position="78"/>
        <end position="273"/>
    </location>
</feature>
<keyword evidence="2" id="KW-0812">Transmembrane</keyword>
<evidence type="ECO:0000313" key="5">
    <source>
        <dbReference type="Proteomes" id="UP000250918"/>
    </source>
</evidence>
<sequence>MNDSKKTLIYVGVAAVLALLAFVTSPRKITPEAFSDQGKPFFPDFKDPNAATTLEVVSFDEAAGTASPFKVTFKDNRWIIPSHNNYPADAKDRLAKTAAGVMDIKRDDFRSDNVADYPKFGVVDPTDPSTSGLTGRGTRVTLKGSGDQVLADFIVGKPVGGSDGYRFVRVPGEKRVYAAKMNVDLSARFEDWVEKDLLKVTRSQIAKVGLRYYSIDERTGRVNQGENVVLSQRDGKWVMGGGQPVDSAAVQKLLAAIDDLKLVGVRPKPKGLAAVLAGTGQNMIQQQDLLSLQSKGFYISPQGQLLSNEGEMQVYTTYGVVYTLRFGEVAYGAGEALTAGTGEDQAAKTGAAANRYIFVTVAFDPSVTSEPKRPANSSWQGKPDSTMTDADRENKRLQEEHDRWERNVQTGRSQADELNRRFADWYYVISSASFDQLHVKRSDLLPKKS</sequence>
<accession>A0A855XBU0</accession>
<dbReference type="EMBL" id="PQAP01000008">
    <property type="protein sequence ID" value="PWB75567.1"/>
    <property type="molecule type" value="Genomic_DNA"/>
</dbReference>
<evidence type="ECO:0000256" key="2">
    <source>
        <dbReference type="SAM" id="Phobius"/>
    </source>
</evidence>
<keyword evidence="2" id="KW-1133">Transmembrane helix</keyword>
<dbReference type="Proteomes" id="UP000250918">
    <property type="component" value="Unassembled WGS sequence"/>
</dbReference>
<protein>
    <recommendedName>
        <fullName evidence="3">DUF4340 domain-containing protein</fullName>
    </recommendedName>
</protein>
<proteinExistence type="predicted"/>
<evidence type="ECO:0000256" key="1">
    <source>
        <dbReference type="SAM" id="MobiDB-lite"/>
    </source>
</evidence>
<organism evidence="4 5">
    <name type="scientific">candidate division GN15 bacterium</name>
    <dbReference type="NCBI Taxonomy" id="2072418"/>
    <lineage>
        <taxon>Bacteria</taxon>
        <taxon>candidate division GN15</taxon>
    </lineage>
</organism>
<feature type="compositionally biased region" description="Basic and acidic residues" evidence="1">
    <location>
        <begin position="389"/>
        <end position="406"/>
    </location>
</feature>
<name>A0A855XBU0_9BACT</name>